<evidence type="ECO:0000256" key="2">
    <source>
        <dbReference type="ARBA" id="ARBA00023082"/>
    </source>
</evidence>
<accession>A0A5S9QAJ2</accession>
<dbReference type="GO" id="GO:0003677">
    <property type="term" value="F:DNA binding"/>
    <property type="evidence" value="ECO:0007669"/>
    <property type="project" value="UniProtKB-KW"/>
</dbReference>
<dbReference type="PANTHER" id="PTHR43133:SF8">
    <property type="entry name" value="RNA POLYMERASE SIGMA FACTOR HI_1459-RELATED"/>
    <property type="match status" value="1"/>
</dbReference>
<keyword evidence="1" id="KW-0805">Transcription regulation</keyword>
<gene>
    <name evidence="6" type="ORF">IHBHHGIJ_03575</name>
    <name evidence="5" type="ORF">KFEGEMFD_01866</name>
</gene>
<keyword evidence="4" id="KW-0804">Transcription</keyword>
<keyword evidence="2" id="KW-0731">Sigma factor</keyword>
<dbReference type="InterPro" id="IPR039425">
    <property type="entry name" value="RNA_pol_sigma-70-like"/>
</dbReference>
<protein>
    <recommendedName>
        <fullName evidence="9">RNA polymerase sigma-70 region 2 domain-containing protein</fullName>
    </recommendedName>
</protein>
<proteinExistence type="predicted"/>
<dbReference type="SUPFAM" id="SSF88946">
    <property type="entry name" value="Sigma2 domain of RNA polymerase sigma factors"/>
    <property type="match status" value="1"/>
</dbReference>
<dbReference type="AlphaFoldDB" id="A0A5S9QAJ2"/>
<reference evidence="7 8" key="1">
    <citation type="submission" date="2019-11" db="EMBL/GenBank/DDBJ databases">
        <authorList>
            <person name="Holert J."/>
        </authorList>
    </citation>
    <scope>NUCLEOTIDE SEQUENCE [LARGE SCALE GENOMIC DNA]</scope>
    <source>
        <strain evidence="5">BC3_2A</strain>
        <strain evidence="6">SB11_1A</strain>
    </source>
</reference>
<dbReference type="EMBL" id="CACSIM010000003">
    <property type="protein sequence ID" value="CAA0102281.1"/>
    <property type="molecule type" value="Genomic_DNA"/>
</dbReference>
<evidence type="ECO:0000313" key="6">
    <source>
        <dbReference type="EMBL" id="CAA0114429.1"/>
    </source>
</evidence>
<evidence type="ECO:0000256" key="3">
    <source>
        <dbReference type="ARBA" id="ARBA00023125"/>
    </source>
</evidence>
<evidence type="ECO:0000313" key="5">
    <source>
        <dbReference type="EMBL" id="CAA0102281.1"/>
    </source>
</evidence>
<dbReference type="Gene3D" id="1.10.1740.10">
    <property type="match status" value="1"/>
</dbReference>
<dbReference type="Proteomes" id="UP000439591">
    <property type="component" value="Unassembled WGS sequence"/>
</dbReference>
<keyword evidence="3" id="KW-0238">DNA-binding</keyword>
<dbReference type="InterPro" id="IPR013325">
    <property type="entry name" value="RNA_pol_sigma_r2"/>
</dbReference>
<dbReference type="EMBL" id="CACSIK010000004">
    <property type="protein sequence ID" value="CAA0114429.1"/>
    <property type="molecule type" value="Genomic_DNA"/>
</dbReference>
<evidence type="ECO:0000256" key="1">
    <source>
        <dbReference type="ARBA" id="ARBA00023015"/>
    </source>
</evidence>
<sequence>MALSNVEVDALIVAMQSAGPNRKAAVAKLYLEFSAKIQLYLTIRGIKDSEAEDLMHEIFIALIRRSSSFTPCGKGRGWLWAVTRSMLTDKQRSTPKVALSEFDDNLAFSSADIDEARLKACIEGQMHQFTRTEPESTFALSLVMDDHLELSAVADILGRSYGATREFMRQCKIKLNRYIQDCLTS</sequence>
<evidence type="ECO:0000313" key="8">
    <source>
        <dbReference type="Proteomes" id="UP000439591"/>
    </source>
</evidence>
<evidence type="ECO:0000313" key="7">
    <source>
        <dbReference type="Proteomes" id="UP000435877"/>
    </source>
</evidence>
<dbReference type="GO" id="GO:0016987">
    <property type="term" value="F:sigma factor activity"/>
    <property type="evidence" value="ECO:0007669"/>
    <property type="project" value="UniProtKB-KW"/>
</dbReference>
<keyword evidence="7" id="KW-1185">Reference proteome</keyword>
<dbReference type="Proteomes" id="UP000435877">
    <property type="component" value="Unassembled WGS sequence"/>
</dbReference>
<dbReference type="PANTHER" id="PTHR43133">
    <property type="entry name" value="RNA POLYMERASE ECF-TYPE SIGMA FACTO"/>
    <property type="match status" value="1"/>
</dbReference>
<dbReference type="RefSeq" id="WP_159270343.1">
    <property type="nucleotide sequence ID" value="NZ_CACSIK010000004.1"/>
</dbReference>
<name>A0A5S9QAJ2_9GAMM</name>
<organism evidence="6 7">
    <name type="scientific">Zhongshania aliphaticivorans</name>
    <dbReference type="NCBI Taxonomy" id="1470434"/>
    <lineage>
        <taxon>Bacteria</taxon>
        <taxon>Pseudomonadati</taxon>
        <taxon>Pseudomonadota</taxon>
        <taxon>Gammaproteobacteria</taxon>
        <taxon>Cellvibrionales</taxon>
        <taxon>Spongiibacteraceae</taxon>
        <taxon>Zhongshania</taxon>
    </lineage>
</organism>
<evidence type="ECO:0008006" key="9">
    <source>
        <dbReference type="Google" id="ProtNLM"/>
    </source>
</evidence>
<evidence type="ECO:0000256" key="4">
    <source>
        <dbReference type="ARBA" id="ARBA00023163"/>
    </source>
</evidence>
<dbReference type="GO" id="GO:0006352">
    <property type="term" value="P:DNA-templated transcription initiation"/>
    <property type="evidence" value="ECO:0007669"/>
    <property type="project" value="InterPro"/>
</dbReference>
<dbReference type="OrthoDB" id="9784272at2"/>